<dbReference type="Pfam" id="PF00474">
    <property type="entry name" value="SSF"/>
    <property type="match status" value="1"/>
</dbReference>
<dbReference type="PANTHER" id="PTHR48086">
    <property type="entry name" value="SODIUM/PROLINE SYMPORTER-RELATED"/>
    <property type="match status" value="1"/>
</dbReference>
<feature type="transmembrane region" description="Helical" evidence="8">
    <location>
        <begin position="382"/>
        <end position="402"/>
    </location>
</feature>
<evidence type="ECO:0000313" key="10">
    <source>
        <dbReference type="Proteomes" id="UP000516305"/>
    </source>
</evidence>
<name>A0A7H0VJD0_9FLAO</name>
<accession>A0A7H0VJD0</accession>
<evidence type="ECO:0000313" key="9">
    <source>
        <dbReference type="EMBL" id="QNR25828.1"/>
    </source>
</evidence>
<feature type="transmembrane region" description="Helical" evidence="8">
    <location>
        <begin position="104"/>
        <end position="126"/>
    </location>
</feature>
<dbReference type="PANTHER" id="PTHR48086:SF7">
    <property type="entry name" value="SODIUM-SOLUTE SYMPORTER-RELATED"/>
    <property type="match status" value="1"/>
</dbReference>
<reference evidence="9 10" key="1">
    <citation type="submission" date="2020-08" db="EMBL/GenBank/DDBJ databases">
        <title>Croceimicrobium hydrocarbonivorans gen. nov., sp. nov., a novel marine bacterium isolated from a bacterial consortium that degrades polyethylene terephthalate.</title>
        <authorList>
            <person name="Liu R."/>
        </authorList>
    </citation>
    <scope>NUCLEOTIDE SEQUENCE [LARGE SCALE GENOMIC DNA]</scope>
    <source>
        <strain evidence="9 10">A20-9</strain>
    </source>
</reference>
<proteinExistence type="inferred from homology"/>
<sequence length="469" mass="51538">MLAVGFYFMRRNKDIDDYYVGGRGMSSGHIGLSVVATDVGGGFSIGLGGLGFAIGLAGSWMLFTGLVGAWLSAYFLIPKIFGLLRRHKLFTFPEIFFHLFNSRVAFLAALVSAIGYIGFTGAQILAGAKLATATFPDLSLQSAVWIMGLTAVIYTVFGGLKAVIYTDTVQWIILMAGLIFIGIPMSYFAVGGYDAIKATLDPSFFNLFNLPWVDLFNWALTIIPIWFIGMTLYQRIYASRDEKTARKAWFLAGIFEWPIMAFMGVLLGLFARVALQQGMFDELGYTDLASIDAEMGLPLLLRSILPVGLMGLMMSAYFSAIMSTADSCLMAASGNVLTDIIGRYTNLSEHKLLRYSQYVTFAIGALSLLLATQMNNVLDLMLMSYSFMVSGLFVPLLAALFFRQKSSVAAWWSILIGGSTTLSLEVLIVNNSFHIPLDLNPNLFGITAALITYFSIAKYKSNELPTYRR</sequence>
<evidence type="ECO:0000256" key="2">
    <source>
        <dbReference type="ARBA" id="ARBA00006434"/>
    </source>
</evidence>
<dbReference type="InterPro" id="IPR038377">
    <property type="entry name" value="Na/Glc_symporter_sf"/>
</dbReference>
<feature type="transmembrane region" description="Helical" evidence="8">
    <location>
        <begin position="352"/>
        <end position="370"/>
    </location>
</feature>
<feature type="transmembrane region" description="Helical" evidence="8">
    <location>
        <begin position="138"/>
        <end position="160"/>
    </location>
</feature>
<feature type="transmembrane region" description="Helical" evidence="8">
    <location>
        <begin position="216"/>
        <end position="236"/>
    </location>
</feature>
<evidence type="ECO:0000256" key="5">
    <source>
        <dbReference type="ARBA" id="ARBA00022989"/>
    </source>
</evidence>
<organism evidence="9 10">
    <name type="scientific">Croceimicrobium hydrocarbonivorans</name>
    <dbReference type="NCBI Taxonomy" id="2761580"/>
    <lineage>
        <taxon>Bacteria</taxon>
        <taxon>Pseudomonadati</taxon>
        <taxon>Bacteroidota</taxon>
        <taxon>Flavobacteriia</taxon>
        <taxon>Flavobacteriales</taxon>
        <taxon>Owenweeksiaceae</taxon>
        <taxon>Croceimicrobium</taxon>
    </lineage>
</organism>
<evidence type="ECO:0000256" key="8">
    <source>
        <dbReference type="SAM" id="Phobius"/>
    </source>
</evidence>
<feature type="transmembrane region" description="Helical" evidence="8">
    <location>
        <begin position="172"/>
        <end position="196"/>
    </location>
</feature>
<protein>
    <submittedName>
        <fullName evidence="9">Sodium:solute symporter family protein</fullName>
    </submittedName>
</protein>
<dbReference type="AlphaFoldDB" id="A0A7H0VJD0"/>
<comment type="similarity">
    <text evidence="2 7">Belongs to the sodium:solute symporter (SSF) (TC 2.A.21) family.</text>
</comment>
<dbReference type="InterPro" id="IPR050277">
    <property type="entry name" value="Sodium:Solute_Symporter"/>
</dbReference>
<comment type="subcellular location">
    <subcellularLocation>
        <location evidence="1">Membrane</location>
        <topology evidence="1">Multi-pass membrane protein</topology>
    </subcellularLocation>
</comment>
<keyword evidence="6 8" id="KW-0472">Membrane</keyword>
<evidence type="ECO:0000256" key="3">
    <source>
        <dbReference type="ARBA" id="ARBA00022448"/>
    </source>
</evidence>
<dbReference type="InterPro" id="IPR001734">
    <property type="entry name" value="Na/solute_symporter"/>
</dbReference>
<feature type="transmembrane region" description="Helical" evidence="8">
    <location>
        <begin position="30"/>
        <end position="54"/>
    </location>
</feature>
<feature type="transmembrane region" description="Helical" evidence="8">
    <location>
        <begin position="60"/>
        <end position="84"/>
    </location>
</feature>
<feature type="transmembrane region" description="Helical" evidence="8">
    <location>
        <begin position="409"/>
        <end position="429"/>
    </location>
</feature>
<feature type="transmembrane region" description="Helical" evidence="8">
    <location>
        <begin position="248"/>
        <end position="275"/>
    </location>
</feature>
<dbReference type="KEGG" id="chyd:H4K34_08280"/>
<keyword evidence="10" id="KW-1185">Reference proteome</keyword>
<feature type="transmembrane region" description="Helical" evidence="8">
    <location>
        <begin position="441"/>
        <end position="459"/>
    </location>
</feature>
<keyword evidence="5 8" id="KW-1133">Transmembrane helix</keyword>
<evidence type="ECO:0000256" key="4">
    <source>
        <dbReference type="ARBA" id="ARBA00022692"/>
    </source>
</evidence>
<dbReference type="GO" id="GO:0005886">
    <property type="term" value="C:plasma membrane"/>
    <property type="evidence" value="ECO:0007669"/>
    <property type="project" value="TreeGrafter"/>
</dbReference>
<keyword evidence="3" id="KW-0813">Transport</keyword>
<gene>
    <name evidence="9" type="ORF">H4K34_08280</name>
</gene>
<dbReference type="CDD" id="cd10322">
    <property type="entry name" value="SLC5sbd"/>
    <property type="match status" value="1"/>
</dbReference>
<keyword evidence="4 8" id="KW-0812">Transmembrane</keyword>
<feature type="transmembrane region" description="Helical" evidence="8">
    <location>
        <begin position="295"/>
        <end position="320"/>
    </location>
</feature>
<evidence type="ECO:0000256" key="6">
    <source>
        <dbReference type="ARBA" id="ARBA00023136"/>
    </source>
</evidence>
<dbReference type="Proteomes" id="UP000516305">
    <property type="component" value="Chromosome"/>
</dbReference>
<dbReference type="Gene3D" id="1.20.1730.10">
    <property type="entry name" value="Sodium/glucose cotransporter"/>
    <property type="match status" value="1"/>
</dbReference>
<dbReference type="GO" id="GO:0022857">
    <property type="term" value="F:transmembrane transporter activity"/>
    <property type="evidence" value="ECO:0007669"/>
    <property type="project" value="InterPro"/>
</dbReference>
<dbReference type="EMBL" id="CP060139">
    <property type="protein sequence ID" value="QNR25828.1"/>
    <property type="molecule type" value="Genomic_DNA"/>
</dbReference>
<evidence type="ECO:0000256" key="7">
    <source>
        <dbReference type="RuleBase" id="RU362091"/>
    </source>
</evidence>
<dbReference type="PROSITE" id="PS50283">
    <property type="entry name" value="NA_SOLUT_SYMP_3"/>
    <property type="match status" value="1"/>
</dbReference>
<evidence type="ECO:0000256" key="1">
    <source>
        <dbReference type="ARBA" id="ARBA00004141"/>
    </source>
</evidence>